<dbReference type="PANTHER" id="PTHR33112">
    <property type="entry name" value="DOMAIN PROTEIN, PUTATIVE-RELATED"/>
    <property type="match status" value="1"/>
</dbReference>
<evidence type="ECO:0000259" key="2">
    <source>
        <dbReference type="Pfam" id="PF06985"/>
    </source>
</evidence>
<feature type="region of interest" description="Disordered" evidence="1">
    <location>
        <begin position="1"/>
        <end position="22"/>
    </location>
</feature>
<dbReference type="PANTHER" id="PTHR33112:SF16">
    <property type="entry name" value="HETEROKARYON INCOMPATIBILITY DOMAIN-CONTAINING PROTEIN"/>
    <property type="match status" value="1"/>
</dbReference>
<organism evidence="3 4">
    <name type="scientific">Oculimacula yallundae</name>
    <dbReference type="NCBI Taxonomy" id="86028"/>
    <lineage>
        <taxon>Eukaryota</taxon>
        <taxon>Fungi</taxon>
        <taxon>Dikarya</taxon>
        <taxon>Ascomycota</taxon>
        <taxon>Pezizomycotina</taxon>
        <taxon>Leotiomycetes</taxon>
        <taxon>Helotiales</taxon>
        <taxon>Ploettnerulaceae</taxon>
        <taxon>Oculimacula</taxon>
    </lineage>
</organism>
<comment type="caution">
    <text evidence="3">The sequence shown here is derived from an EMBL/GenBank/DDBJ whole genome shotgun (WGS) entry which is preliminary data.</text>
</comment>
<feature type="domain" description="Heterokaryon incompatibility" evidence="2">
    <location>
        <begin position="245"/>
        <end position="405"/>
    </location>
</feature>
<evidence type="ECO:0000313" key="3">
    <source>
        <dbReference type="EMBL" id="KAL2064288.1"/>
    </source>
</evidence>
<name>A0ABR4C2X1_9HELO</name>
<accession>A0ABR4C2X1</accession>
<sequence>MTSQLPHRPKEPSLQMATPAKEKMSYRKDGLCQFCSELTIGGLKRSGETDQNNDYAGGHHHSIQDLEVSAKICPLCRLLVMALTPKLEKLRMLSSPPPTSPHWGRTRFQMWAQHMEMHDDERKEKLTRLMYQWHDWDTVELLLSAFKDTPASKHINHHYLDPIADSERNYTKIRGILQACNETHTRCSPSPHFSEEASMTALRNKKTLKGLPRAVLPTRVVVASYEHYRKANPFLLETNGQVGVFAALSYRWSPDAQITTTRLTLDSHKQELKLGIRTGTKTFRDAISLCRVIGIPFLWIDALCIIQHDPTDPLSNLDDWKKEGKDMGRVYGDCALTIAATGASDDSSNGLFGDRSAVAQYVEVPFRLESWDEPDGVFLVSLPPRGFNEEVNNSELYSRGWVMQERLLSHRYLHFGKTQWFWQCRQNTIAEVSGFEDQETNIGQNFETGPSASDPDQETKFVQRWMKIVEAYSRLKFTVMTDRFVAIQGIVSETAKMSDQKYVYGMWSKLLYVQLQWFIGRTNVGKASQTTGDEEALAAPNENYSPSWSWQSLGKPISFITSLEGDKYYERVPDNPLTKNYLNAMSVTVIKPAFQHRFLKRPPLAVTPATMILTMEACIGQIDLELDEDFPSRAAKRRREGIIDERYNVTLKARDIQNPKEGTVVGRCNLDRLVYHKYKSCHCIGISENWDRKGDVEELRSMNVLVVLLIKQKERLCAKRIGEGLVSDKIWFESWPKRGIAML</sequence>
<dbReference type="Proteomes" id="UP001595075">
    <property type="component" value="Unassembled WGS sequence"/>
</dbReference>
<dbReference type="EMBL" id="JAZHXI010000014">
    <property type="protein sequence ID" value="KAL2064288.1"/>
    <property type="molecule type" value="Genomic_DNA"/>
</dbReference>
<proteinExistence type="predicted"/>
<gene>
    <name evidence="3" type="ORF">VTL71DRAFT_4782</name>
</gene>
<protein>
    <recommendedName>
        <fullName evidence="2">Heterokaryon incompatibility domain-containing protein</fullName>
    </recommendedName>
</protein>
<evidence type="ECO:0000256" key="1">
    <source>
        <dbReference type="SAM" id="MobiDB-lite"/>
    </source>
</evidence>
<reference evidence="3 4" key="1">
    <citation type="journal article" date="2024" name="Commun. Biol.">
        <title>Comparative genomic analysis of thermophilic fungi reveals convergent evolutionary adaptations and gene losses.</title>
        <authorList>
            <person name="Steindorff A.S."/>
            <person name="Aguilar-Pontes M.V."/>
            <person name="Robinson A.J."/>
            <person name="Andreopoulos B."/>
            <person name="LaButti K."/>
            <person name="Kuo A."/>
            <person name="Mondo S."/>
            <person name="Riley R."/>
            <person name="Otillar R."/>
            <person name="Haridas S."/>
            <person name="Lipzen A."/>
            <person name="Grimwood J."/>
            <person name="Schmutz J."/>
            <person name="Clum A."/>
            <person name="Reid I.D."/>
            <person name="Moisan M.C."/>
            <person name="Butler G."/>
            <person name="Nguyen T.T.M."/>
            <person name="Dewar K."/>
            <person name="Conant G."/>
            <person name="Drula E."/>
            <person name="Henrissat B."/>
            <person name="Hansel C."/>
            <person name="Singer S."/>
            <person name="Hutchinson M.I."/>
            <person name="de Vries R.P."/>
            <person name="Natvig D.O."/>
            <person name="Powell A.J."/>
            <person name="Tsang A."/>
            <person name="Grigoriev I.V."/>
        </authorList>
    </citation>
    <scope>NUCLEOTIDE SEQUENCE [LARGE SCALE GENOMIC DNA]</scope>
    <source>
        <strain evidence="3 4">CBS 494.80</strain>
    </source>
</reference>
<keyword evidence="4" id="KW-1185">Reference proteome</keyword>
<dbReference type="Pfam" id="PF06985">
    <property type="entry name" value="HET"/>
    <property type="match status" value="1"/>
</dbReference>
<dbReference type="InterPro" id="IPR010730">
    <property type="entry name" value="HET"/>
</dbReference>
<evidence type="ECO:0000313" key="4">
    <source>
        <dbReference type="Proteomes" id="UP001595075"/>
    </source>
</evidence>